<dbReference type="Gene3D" id="4.10.1000.10">
    <property type="entry name" value="Zinc finger, CCCH-type"/>
    <property type="match status" value="1"/>
</dbReference>
<dbReference type="SUPFAM" id="SSF57850">
    <property type="entry name" value="RING/U-box"/>
    <property type="match status" value="1"/>
</dbReference>
<feature type="compositionally biased region" description="Polar residues" evidence="5">
    <location>
        <begin position="40"/>
        <end position="49"/>
    </location>
</feature>
<evidence type="ECO:0000256" key="2">
    <source>
        <dbReference type="ARBA" id="ARBA00022771"/>
    </source>
</evidence>
<dbReference type="PROSITE" id="PS50103">
    <property type="entry name" value="ZF_C3H1"/>
    <property type="match status" value="1"/>
</dbReference>
<dbReference type="PANTHER" id="PTHR12930">
    <property type="entry name" value="ZINC FINGER PROTEIN 183"/>
    <property type="match status" value="1"/>
</dbReference>
<keyword evidence="3 4" id="KW-0862">Zinc</keyword>
<keyword evidence="2 4" id="KW-0863">Zinc-finger</keyword>
<evidence type="ECO:0000259" key="7">
    <source>
        <dbReference type="PROSITE" id="PS50103"/>
    </source>
</evidence>
<dbReference type="GO" id="GO:0034247">
    <property type="term" value="P:snoRNA splicing"/>
    <property type="evidence" value="ECO:0007669"/>
    <property type="project" value="TreeGrafter"/>
</dbReference>
<evidence type="ECO:0000313" key="8">
    <source>
        <dbReference type="EMBL" id="LAB68485.1"/>
    </source>
</evidence>
<dbReference type="EMBL" id="IACF01002846">
    <property type="protein sequence ID" value="LAB68485.1"/>
    <property type="molecule type" value="mRNA"/>
</dbReference>
<dbReference type="SMART" id="SM00184">
    <property type="entry name" value="RING"/>
    <property type="match status" value="1"/>
</dbReference>
<evidence type="ECO:0000256" key="4">
    <source>
        <dbReference type="PROSITE-ProRule" id="PRU00723"/>
    </source>
</evidence>
<name>A0A2P2I392_9CRUS</name>
<dbReference type="InterPro" id="IPR000571">
    <property type="entry name" value="Znf_CCCH"/>
</dbReference>
<dbReference type="FunFam" id="3.30.40.10:FF:000045">
    <property type="entry name" value="RING finger protein 113A"/>
    <property type="match status" value="1"/>
</dbReference>
<feature type="zinc finger region" description="C3H1-type" evidence="4">
    <location>
        <begin position="175"/>
        <end position="203"/>
    </location>
</feature>
<dbReference type="PROSITE" id="PS50089">
    <property type="entry name" value="ZF_RING_2"/>
    <property type="match status" value="1"/>
</dbReference>
<organism evidence="8">
    <name type="scientific">Hirondellea gigas</name>
    <dbReference type="NCBI Taxonomy" id="1518452"/>
    <lineage>
        <taxon>Eukaryota</taxon>
        <taxon>Metazoa</taxon>
        <taxon>Ecdysozoa</taxon>
        <taxon>Arthropoda</taxon>
        <taxon>Crustacea</taxon>
        <taxon>Multicrustacea</taxon>
        <taxon>Malacostraca</taxon>
        <taxon>Eumalacostraca</taxon>
        <taxon>Peracarida</taxon>
        <taxon>Amphipoda</taxon>
        <taxon>Amphilochidea</taxon>
        <taxon>Lysianassida</taxon>
        <taxon>Lysianassidira</taxon>
        <taxon>Lysianassoidea</taxon>
        <taxon>Lysianassidae</taxon>
        <taxon>Hirondellea</taxon>
    </lineage>
</organism>
<dbReference type="Pfam" id="PF00642">
    <property type="entry name" value="zf-CCCH"/>
    <property type="match status" value="1"/>
</dbReference>
<dbReference type="AlphaFoldDB" id="A0A2P2I392"/>
<dbReference type="PANTHER" id="PTHR12930:SF0">
    <property type="entry name" value="RING FINGER PROTEIN 113B"/>
    <property type="match status" value="1"/>
</dbReference>
<dbReference type="SMART" id="SM00356">
    <property type="entry name" value="ZnF_C3H1"/>
    <property type="match status" value="1"/>
</dbReference>
<protein>
    <submittedName>
        <fullName evidence="8">RING finger protein 113A</fullName>
    </submittedName>
</protein>
<reference evidence="8" key="1">
    <citation type="journal article" date="2018" name="Biosci. Biotechnol. Biochem.">
        <title>Polysaccharide hydrolase of the hadal zone amphipods Hirondellea gigas.</title>
        <authorList>
            <person name="Kobayashi H."/>
            <person name="Nagahama T."/>
            <person name="Arai W."/>
            <person name="Sasagawa Y."/>
            <person name="Umeda M."/>
            <person name="Hayashi T."/>
            <person name="Nikaido I."/>
            <person name="Watanabe H."/>
            <person name="Oguri K."/>
            <person name="Kitazato H."/>
            <person name="Fujioka K."/>
            <person name="Kido Y."/>
            <person name="Takami H."/>
        </authorList>
    </citation>
    <scope>NUCLEOTIDE SEQUENCE</scope>
    <source>
        <tissue evidence="8">Whole body</tissue>
    </source>
</reference>
<evidence type="ECO:0000259" key="6">
    <source>
        <dbReference type="PROSITE" id="PS50089"/>
    </source>
</evidence>
<evidence type="ECO:0000256" key="5">
    <source>
        <dbReference type="SAM" id="MobiDB-lite"/>
    </source>
</evidence>
<dbReference type="CDD" id="cd16539">
    <property type="entry name" value="RING-HC_RNF113A_B"/>
    <property type="match status" value="1"/>
</dbReference>
<dbReference type="InterPro" id="IPR039971">
    <property type="entry name" value="CWC24-like"/>
</dbReference>
<dbReference type="InterPro" id="IPR017907">
    <property type="entry name" value="Znf_RING_CS"/>
</dbReference>
<dbReference type="PROSITE" id="PS00518">
    <property type="entry name" value="ZF_RING_1"/>
    <property type="match status" value="1"/>
</dbReference>
<dbReference type="Pfam" id="PF13920">
    <property type="entry name" value="zf-C3HC4_3"/>
    <property type="match status" value="1"/>
</dbReference>
<feature type="compositionally biased region" description="Basic and acidic residues" evidence="5">
    <location>
        <begin position="72"/>
        <end position="85"/>
    </location>
</feature>
<dbReference type="InterPro" id="IPR013083">
    <property type="entry name" value="Znf_RING/FYVE/PHD"/>
</dbReference>
<proteinExistence type="evidence at transcript level"/>
<evidence type="ECO:0000256" key="1">
    <source>
        <dbReference type="ARBA" id="ARBA00022723"/>
    </source>
</evidence>
<dbReference type="InterPro" id="IPR001841">
    <property type="entry name" value="Znf_RING"/>
</dbReference>
<dbReference type="InterPro" id="IPR036855">
    <property type="entry name" value="Znf_CCCH_sf"/>
</dbReference>
<dbReference type="Gene3D" id="3.30.40.10">
    <property type="entry name" value="Zinc/RING finger domain, C3HC4 (zinc finger)"/>
    <property type="match status" value="1"/>
</dbReference>
<accession>A0A2P2I392</accession>
<dbReference type="SUPFAM" id="SSF90229">
    <property type="entry name" value="CCCH zinc finger"/>
    <property type="match status" value="1"/>
</dbReference>
<dbReference type="GO" id="GO:0008270">
    <property type="term" value="F:zinc ion binding"/>
    <property type="evidence" value="ECO:0007669"/>
    <property type="project" value="UniProtKB-KW"/>
</dbReference>
<dbReference type="GO" id="GO:0005684">
    <property type="term" value="C:U2-type spliceosomal complex"/>
    <property type="evidence" value="ECO:0007669"/>
    <property type="project" value="TreeGrafter"/>
</dbReference>
<feature type="region of interest" description="Disordered" evidence="5">
    <location>
        <begin position="1"/>
        <end position="106"/>
    </location>
</feature>
<evidence type="ECO:0000256" key="3">
    <source>
        <dbReference type="ARBA" id="ARBA00022833"/>
    </source>
</evidence>
<feature type="domain" description="RING-type" evidence="6">
    <location>
        <begin position="244"/>
        <end position="281"/>
    </location>
</feature>
<keyword evidence="1 4" id="KW-0479">Metal-binding</keyword>
<feature type="domain" description="C3H1-type" evidence="7">
    <location>
        <begin position="175"/>
        <end position="203"/>
    </location>
</feature>
<sequence length="310" mass="35118">MFKKRARPSGSTDARRQRNDKESSSSSDNETKVVKRSLKRGSSNPLIQRSSKRGKLDTGGNNNSDSDSSSADDMRAGYRSKRDTSRTGPSDMGATSYNQIETEKDKDAQAVYERSLAINKETRGEADDKIYRGMNNYTQVFEKHDTAAGNAASGSVRAKGPIRAPDHIRSTVRWDYQPDLCKDFKETGFCGFGDSCKFLHDRTDYKLGWQLEVDANKKTNRFDDNSDEENYEIPSDEEHIPFKCLFCRQSFVDPVVTKCKHYYCEKCALEHFKKSRKCYVCGENTLGMFQPATDLMARLSQADDHDDSDT</sequence>
<feature type="compositionally biased region" description="Low complexity" evidence="5">
    <location>
        <begin position="61"/>
        <end position="71"/>
    </location>
</feature>
<feature type="compositionally biased region" description="Basic and acidic residues" evidence="5">
    <location>
        <begin position="13"/>
        <end position="33"/>
    </location>
</feature>